<sequence>MVTSKVNSEVPKLLTKAIEEKVNPRLQKLKQKIIEMGITQYGVEWKVQNNILRVILRPRGRGKKHQQPAPPPPRPIPANPLKGGIDFTCVAPQFRCEGLACSYCTDVDINPSSTGPTDKFYNCLPGF</sequence>
<dbReference type="Proteomes" id="UP000054047">
    <property type="component" value="Unassembled WGS sequence"/>
</dbReference>
<proteinExistence type="predicted"/>
<reference evidence="2 3" key="1">
    <citation type="submission" date="2013-12" db="EMBL/GenBank/DDBJ databases">
        <title>Draft genome of the parsitic nematode Ancylostoma duodenale.</title>
        <authorList>
            <person name="Mitreva M."/>
        </authorList>
    </citation>
    <scope>NUCLEOTIDE SEQUENCE [LARGE SCALE GENOMIC DNA]</scope>
    <source>
        <strain evidence="2 3">Zhejiang</strain>
    </source>
</reference>
<evidence type="ECO:0000256" key="1">
    <source>
        <dbReference type="SAM" id="MobiDB-lite"/>
    </source>
</evidence>
<dbReference type="OrthoDB" id="5839957at2759"/>
<evidence type="ECO:0000313" key="3">
    <source>
        <dbReference type="Proteomes" id="UP000054047"/>
    </source>
</evidence>
<name>A0A0C2FGF0_9BILA</name>
<gene>
    <name evidence="2" type="ORF">ANCDUO_25955</name>
</gene>
<keyword evidence="3" id="KW-1185">Reference proteome</keyword>
<feature type="region of interest" description="Disordered" evidence="1">
    <location>
        <begin position="58"/>
        <end position="80"/>
    </location>
</feature>
<accession>A0A0C2FGF0</accession>
<organism evidence="2 3">
    <name type="scientific">Ancylostoma duodenale</name>
    <dbReference type="NCBI Taxonomy" id="51022"/>
    <lineage>
        <taxon>Eukaryota</taxon>
        <taxon>Metazoa</taxon>
        <taxon>Ecdysozoa</taxon>
        <taxon>Nematoda</taxon>
        <taxon>Chromadorea</taxon>
        <taxon>Rhabditida</taxon>
        <taxon>Rhabditina</taxon>
        <taxon>Rhabditomorpha</taxon>
        <taxon>Strongyloidea</taxon>
        <taxon>Ancylostomatidae</taxon>
        <taxon>Ancylostomatinae</taxon>
        <taxon>Ancylostoma</taxon>
    </lineage>
</organism>
<evidence type="ECO:0000313" key="2">
    <source>
        <dbReference type="EMBL" id="KIH44031.1"/>
    </source>
</evidence>
<protein>
    <submittedName>
        <fullName evidence="2">Uncharacterized protein</fullName>
    </submittedName>
</protein>
<dbReference type="AlphaFoldDB" id="A0A0C2FGF0"/>
<feature type="compositionally biased region" description="Pro residues" evidence="1">
    <location>
        <begin position="68"/>
        <end position="78"/>
    </location>
</feature>
<dbReference type="EMBL" id="KN780820">
    <property type="protein sequence ID" value="KIH44031.1"/>
    <property type="molecule type" value="Genomic_DNA"/>
</dbReference>